<feature type="region of interest" description="Disordered" evidence="1">
    <location>
        <begin position="34"/>
        <end position="53"/>
    </location>
</feature>
<proteinExistence type="evidence at transcript level"/>
<evidence type="ECO:0000256" key="1">
    <source>
        <dbReference type="SAM" id="MobiDB-lite"/>
    </source>
</evidence>
<dbReference type="AlphaFoldDB" id="Q9U5R8"/>
<feature type="non-terminal residue" evidence="2">
    <location>
        <position position="1"/>
    </location>
</feature>
<protein>
    <submittedName>
        <fullName evidence="2">Putative myosin</fullName>
    </submittedName>
</protein>
<name>Q9U5R8_ENTCU</name>
<reference evidence="2" key="1">
    <citation type="submission" date="1999-09" db="EMBL/GenBank/DDBJ databases">
        <title>cDNA isolated from an Entodinium caudatum phage expression cDNA library.</title>
        <authorList>
            <person name="Eschenlauer S.C."/>
            <person name="McEwan N.R."/>
            <person name="Wallace R.J."/>
            <person name="Newbold C.J."/>
        </authorList>
    </citation>
    <scope>NUCLEOTIDE SEQUENCE</scope>
</reference>
<evidence type="ECO:0000313" key="2">
    <source>
        <dbReference type="EMBL" id="CAB57233.1"/>
    </source>
</evidence>
<accession>Q9U5R8</accession>
<dbReference type="EMBL" id="AJ270206">
    <property type="protein sequence ID" value="CAB57233.1"/>
    <property type="molecule type" value="mRNA"/>
</dbReference>
<sequence>PNGEFNNEILNDLVKNFKENEKKEFMSAIDEYLEKNKKKKEEEEKEKKKDEKK</sequence>
<organism evidence="2">
    <name type="scientific">Entodinium caudatum</name>
    <name type="common">Ciliate</name>
    <dbReference type="NCBI Taxonomy" id="47911"/>
    <lineage>
        <taxon>Eukaryota</taxon>
        <taxon>Sar</taxon>
        <taxon>Alveolata</taxon>
        <taxon>Ciliophora</taxon>
        <taxon>Intramacronucleata</taxon>
        <taxon>Litostomatea</taxon>
        <taxon>Trichostomatia</taxon>
        <taxon>Entodiniomorphida</taxon>
        <taxon>Ophryoscolecidae</taxon>
        <taxon>Entodinium</taxon>
    </lineage>
</organism>